<protein>
    <submittedName>
        <fullName evidence="2">Uncharacterized protein</fullName>
    </submittedName>
</protein>
<dbReference type="AlphaFoldDB" id="X1V4D5"/>
<feature type="transmembrane region" description="Helical" evidence="1">
    <location>
        <begin position="21"/>
        <end position="43"/>
    </location>
</feature>
<feature type="transmembrane region" description="Helical" evidence="1">
    <location>
        <begin position="49"/>
        <end position="67"/>
    </location>
</feature>
<dbReference type="EMBL" id="BARW01036101">
    <property type="protein sequence ID" value="GAJ24569.1"/>
    <property type="molecule type" value="Genomic_DNA"/>
</dbReference>
<accession>X1V4D5</accession>
<name>X1V4D5_9ZZZZ</name>
<reference evidence="2" key="1">
    <citation type="journal article" date="2014" name="Front. Microbiol.">
        <title>High frequency of phylogenetically diverse reductive dehalogenase-homologous genes in deep subseafloor sedimentary metagenomes.</title>
        <authorList>
            <person name="Kawai M."/>
            <person name="Futagami T."/>
            <person name="Toyoda A."/>
            <person name="Takaki Y."/>
            <person name="Nishi S."/>
            <person name="Hori S."/>
            <person name="Arai W."/>
            <person name="Tsubouchi T."/>
            <person name="Morono Y."/>
            <person name="Uchiyama I."/>
            <person name="Ito T."/>
            <person name="Fujiyama A."/>
            <person name="Inagaki F."/>
            <person name="Takami H."/>
        </authorList>
    </citation>
    <scope>NUCLEOTIDE SEQUENCE</scope>
    <source>
        <strain evidence="2">Expedition CK06-06</strain>
    </source>
</reference>
<sequence>MSRVIQHLKQAKQAGQRVNQWLGSPLAQGFLALANGIASFACLRASKKPLYRVCGGLLATFTGYHIYKAIQRYKGERGKAK</sequence>
<keyword evidence="1" id="KW-0472">Membrane</keyword>
<keyword evidence="1" id="KW-1133">Transmembrane helix</keyword>
<proteinExistence type="predicted"/>
<gene>
    <name evidence="2" type="ORF">S12H4_56135</name>
</gene>
<keyword evidence="1" id="KW-0812">Transmembrane</keyword>
<evidence type="ECO:0000256" key="1">
    <source>
        <dbReference type="SAM" id="Phobius"/>
    </source>
</evidence>
<comment type="caution">
    <text evidence="2">The sequence shown here is derived from an EMBL/GenBank/DDBJ whole genome shotgun (WGS) entry which is preliminary data.</text>
</comment>
<evidence type="ECO:0000313" key="2">
    <source>
        <dbReference type="EMBL" id="GAJ24569.1"/>
    </source>
</evidence>
<organism evidence="2">
    <name type="scientific">marine sediment metagenome</name>
    <dbReference type="NCBI Taxonomy" id="412755"/>
    <lineage>
        <taxon>unclassified sequences</taxon>
        <taxon>metagenomes</taxon>
        <taxon>ecological metagenomes</taxon>
    </lineage>
</organism>